<dbReference type="AlphaFoldDB" id="A0A9D1EZQ8"/>
<comment type="caution">
    <text evidence="1">The sequence shown here is derived from an EMBL/GenBank/DDBJ whole genome shotgun (WGS) entry which is preliminary data.</text>
</comment>
<dbReference type="Proteomes" id="UP000823928">
    <property type="component" value="Unassembled WGS sequence"/>
</dbReference>
<name>A0A9D1EZQ8_9BACT</name>
<dbReference type="EMBL" id="DVIU01000195">
    <property type="protein sequence ID" value="HIS36910.1"/>
    <property type="molecule type" value="Genomic_DNA"/>
</dbReference>
<accession>A0A9D1EZQ8</accession>
<sequence>MERNMELLTQEINQFINDELLSTRGISNEVIAPEMQKQKFLDRIFLRRYRKYATTEDVREFVGKRLDKIIDDKLPIVFVPSFGGYKHWWSPTYPTTDWAEIFNIKFLLEYLAPIYNSYKENSVSIVYESEEVILAELNNIPQDGLDEYTKTFRAILKVFQRIIGNTPQLSLVLAREQYAEVGFTKEMLLARIKEMMPEYYKRFDSYPEDDKRRRIEKVRTNFKLDGVKDYTKCSKEQIYELYKWSRVFNEAFLDADFEIRGDSFFDDPSTIPLLFSFGLGPGGDNWPHIGSSASSMVDFWAGMGILEKRDNGRIVPRIISRTQYDIIKDDLIKVPVKSALSGIDKNYEYIYVYNGTLVF</sequence>
<evidence type="ECO:0000313" key="2">
    <source>
        <dbReference type="Proteomes" id="UP000823928"/>
    </source>
</evidence>
<reference evidence="1" key="1">
    <citation type="submission" date="2020-10" db="EMBL/GenBank/DDBJ databases">
        <authorList>
            <person name="Gilroy R."/>
        </authorList>
    </citation>
    <scope>NUCLEOTIDE SEQUENCE</scope>
    <source>
        <strain evidence="1">6276</strain>
    </source>
</reference>
<protein>
    <submittedName>
        <fullName evidence="1">Uncharacterized protein</fullName>
    </submittedName>
</protein>
<proteinExistence type="predicted"/>
<evidence type="ECO:0000313" key="1">
    <source>
        <dbReference type="EMBL" id="HIS36910.1"/>
    </source>
</evidence>
<organism evidence="1 2">
    <name type="scientific">Candidatus Scatousia excrementigallinarum</name>
    <dbReference type="NCBI Taxonomy" id="2840935"/>
    <lineage>
        <taxon>Bacteria</taxon>
        <taxon>Candidatus Scatousia</taxon>
    </lineage>
</organism>
<reference evidence="1" key="2">
    <citation type="journal article" date="2021" name="PeerJ">
        <title>Extensive microbial diversity within the chicken gut microbiome revealed by metagenomics and culture.</title>
        <authorList>
            <person name="Gilroy R."/>
            <person name="Ravi A."/>
            <person name="Getino M."/>
            <person name="Pursley I."/>
            <person name="Horton D.L."/>
            <person name="Alikhan N.F."/>
            <person name="Baker D."/>
            <person name="Gharbi K."/>
            <person name="Hall N."/>
            <person name="Watson M."/>
            <person name="Adriaenssens E.M."/>
            <person name="Foster-Nyarko E."/>
            <person name="Jarju S."/>
            <person name="Secka A."/>
            <person name="Antonio M."/>
            <person name="Oren A."/>
            <person name="Chaudhuri R.R."/>
            <person name="La Ragione R."/>
            <person name="Hildebrand F."/>
            <person name="Pallen M.J."/>
        </authorList>
    </citation>
    <scope>NUCLEOTIDE SEQUENCE</scope>
    <source>
        <strain evidence="1">6276</strain>
    </source>
</reference>
<gene>
    <name evidence="1" type="ORF">IAC10_09840</name>
</gene>